<dbReference type="InterPro" id="IPR025233">
    <property type="entry name" value="DUF4176"/>
</dbReference>
<proteinExistence type="predicted"/>
<comment type="caution">
    <text evidence="1">The sequence shown here is derived from an EMBL/GenBank/DDBJ whole genome shotgun (WGS) entry which is preliminary data.</text>
</comment>
<organism evidence="1 2">
    <name type="scientific">Enterococcus quebecensis</name>
    <dbReference type="NCBI Taxonomy" id="903983"/>
    <lineage>
        <taxon>Bacteria</taxon>
        <taxon>Bacillati</taxon>
        <taxon>Bacillota</taxon>
        <taxon>Bacilli</taxon>
        <taxon>Lactobacillales</taxon>
        <taxon>Enterococcaceae</taxon>
        <taxon>Enterococcus</taxon>
    </lineage>
</organism>
<keyword evidence="2" id="KW-1185">Reference proteome</keyword>
<dbReference type="RefSeq" id="WP_069635632.1">
    <property type="nucleotide sequence ID" value="NZ_JXKZ01000005.1"/>
</dbReference>
<dbReference type="STRING" id="903983.BCR23_09900"/>
<evidence type="ECO:0008006" key="3">
    <source>
        <dbReference type="Google" id="ProtNLM"/>
    </source>
</evidence>
<evidence type="ECO:0000313" key="1">
    <source>
        <dbReference type="EMBL" id="OEG15142.1"/>
    </source>
</evidence>
<protein>
    <recommendedName>
        <fullName evidence="3">DUF4176 domain-containing protein</fullName>
    </recommendedName>
</protein>
<dbReference type="AlphaFoldDB" id="A0A1E5GR36"/>
<dbReference type="OrthoDB" id="2191831at2"/>
<gene>
    <name evidence="1" type="ORF">BCR23_09900</name>
</gene>
<evidence type="ECO:0000313" key="2">
    <source>
        <dbReference type="Proteomes" id="UP000094764"/>
    </source>
</evidence>
<dbReference type="Proteomes" id="UP000094764">
    <property type="component" value="Unassembled WGS sequence"/>
</dbReference>
<accession>A0A1E5GR36</accession>
<dbReference type="EMBL" id="MIKB01000016">
    <property type="protein sequence ID" value="OEG15142.1"/>
    <property type="molecule type" value="Genomic_DNA"/>
</dbReference>
<dbReference type="Pfam" id="PF13780">
    <property type="entry name" value="DUF4176"/>
    <property type="match status" value="1"/>
</dbReference>
<reference evidence="2" key="1">
    <citation type="submission" date="2016-09" db="EMBL/GenBank/DDBJ databases">
        <authorList>
            <person name="Gulvik C.A."/>
        </authorList>
    </citation>
    <scope>NUCLEOTIDE SEQUENCE [LARGE SCALE GENOMIC DNA]</scope>
    <source>
        <strain evidence="2">LMG 26306</strain>
    </source>
</reference>
<sequence length="133" mass="15169">MREEMSTPFLPLGSILRLEEPENDQILYVVVARAIAKNEMDAIFSRYKVAPHPFGDVPSQEVFTISADQIAEIIFEGYSDQKDQEFLDDLLVKMANGPIVAPEAPEPEVIQEPEPILDEAEQLQEDPFYKFRE</sequence>
<name>A0A1E5GR36_9ENTE</name>